<keyword evidence="1" id="KW-0732">Signal</keyword>
<dbReference type="AlphaFoldDB" id="A0A5E4T582"/>
<gene>
    <name evidence="2" type="ORF">PAQ31011_01225</name>
</gene>
<evidence type="ECO:0000313" key="2">
    <source>
        <dbReference type="EMBL" id="VVD83290.1"/>
    </source>
</evidence>
<dbReference type="EMBL" id="CABPSN010000002">
    <property type="protein sequence ID" value="VVD83290.1"/>
    <property type="molecule type" value="Genomic_DNA"/>
</dbReference>
<reference evidence="2 3" key="1">
    <citation type="submission" date="2019-08" db="EMBL/GenBank/DDBJ databases">
        <authorList>
            <person name="Peeters C."/>
        </authorList>
    </citation>
    <scope>NUCLEOTIDE SEQUENCE [LARGE SCALE GENOMIC DNA]</scope>
    <source>
        <strain evidence="2 3">LMG 31011</strain>
    </source>
</reference>
<evidence type="ECO:0000313" key="3">
    <source>
        <dbReference type="Proteomes" id="UP000366819"/>
    </source>
</evidence>
<accession>A0A5E4T582</accession>
<dbReference type="OrthoDB" id="7063247at2"/>
<sequence length="144" mass="15744">MKIPSLRATHTATIAVVSSLAFSAYAVEPKCFTQSNDGHTTELCVTSAPFQHDYYTLKVDRALIFVLPDDYVEDVTLTHTIPKDAAIEFPLSMQGSSIVKITGGCVPISTDVTDETGTIGMETGRRCSFKWGQKDILKDLKIGR</sequence>
<organism evidence="2 3">
    <name type="scientific">Pandoraea aquatica</name>
    <dbReference type="NCBI Taxonomy" id="2508290"/>
    <lineage>
        <taxon>Bacteria</taxon>
        <taxon>Pseudomonadati</taxon>
        <taxon>Pseudomonadota</taxon>
        <taxon>Betaproteobacteria</taxon>
        <taxon>Burkholderiales</taxon>
        <taxon>Burkholderiaceae</taxon>
        <taxon>Pandoraea</taxon>
    </lineage>
</organism>
<dbReference type="Proteomes" id="UP000366819">
    <property type="component" value="Unassembled WGS sequence"/>
</dbReference>
<protein>
    <recommendedName>
        <fullName evidence="4">Lipoprotein</fullName>
    </recommendedName>
</protein>
<dbReference type="RefSeq" id="WP_150575003.1">
    <property type="nucleotide sequence ID" value="NZ_CABPSN010000002.1"/>
</dbReference>
<feature type="signal peptide" evidence="1">
    <location>
        <begin position="1"/>
        <end position="26"/>
    </location>
</feature>
<evidence type="ECO:0000256" key="1">
    <source>
        <dbReference type="SAM" id="SignalP"/>
    </source>
</evidence>
<name>A0A5E4T582_9BURK</name>
<evidence type="ECO:0008006" key="4">
    <source>
        <dbReference type="Google" id="ProtNLM"/>
    </source>
</evidence>
<feature type="chain" id="PRO_5023139582" description="Lipoprotein" evidence="1">
    <location>
        <begin position="27"/>
        <end position="144"/>
    </location>
</feature>
<keyword evidence="3" id="KW-1185">Reference proteome</keyword>
<proteinExistence type="predicted"/>